<name>T2GBU5_MEGG1</name>
<dbReference type="OrthoDB" id="6154571at2"/>
<dbReference type="PATRIC" id="fig|1121448.10.peg.1960"/>
<accession>T2GBU5</accession>
<dbReference type="STRING" id="1121448.DGI_2004"/>
<evidence type="ECO:0000313" key="2">
    <source>
        <dbReference type="EMBL" id="AGW13778.1"/>
    </source>
</evidence>
<evidence type="ECO:0000256" key="1">
    <source>
        <dbReference type="SAM" id="MobiDB-lite"/>
    </source>
</evidence>
<proteinExistence type="predicted"/>
<organism evidence="2 3">
    <name type="scientific">Megalodesulfovibrio gigas (strain ATCC 19364 / DSM 1382 / NCIMB 9332 / VKM B-1759)</name>
    <name type="common">Desulfovibrio gigas</name>
    <dbReference type="NCBI Taxonomy" id="1121448"/>
    <lineage>
        <taxon>Bacteria</taxon>
        <taxon>Pseudomonadati</taxon>
        <taxon>Thermodesulfobacteriota</taxon>
        <taxon>Desulfovibrionia</taxon>
        <taxon>Desulfovibrionales</taxon>
        <taxon>Desulfovibrionaceae</taxon>
        <taxon>Megalodesulfovibrio</taxon>
    </lineage>
</organism>
<dbReference type="eggNOG" id="ENOG502Z9J6">
    <property type="taxonomic scope" value="Bacteria"/>
</dbReference>
<feature type="region of interest" description="Disordered" evidence="1">
    <location>
        <begin position="347"/>
        <end position="383"/>
    </location>
</feature>
<dbReference type="EMBL" id="CP006585">
    <property type="protein sequence ID" value="AGW13778.1"/>
    <property type="molecule type" value="Genomic_DNA"/>
</dbReference>
<evidence type="ECO:0000313" key="3">
    <source>
        <dbReference type="Proteomes" id="UP000016587"/>
    </source>
</evidence>
<dbReference type="HOGENOM" id="CLU_721058_0_0_7"/>
<feature type="compositionally biased region" description="Basic and acidic residues" evidence="1">
    <location>
        <begin position="372"/>
        <end position="383"/>
    </location>
</feature>
<gene>
    <name evidence="2" type="ORF">DGI_2004</name>
</gene>
<reference evidence="3" key="2">
    <citation type="submission" date="2013-07" db="EMBL/GenBank/DDBJ databases">
        <authorList>
            <person name="Morais-Silva F.O."/>
            <person name="Rezende A.M."/>
            <person name="Pimentel C."/>
            <person name="Resende D.M."/>
            <person name="Santos C.I."/>
            <person name="Clemente C."/>
            <person name="de Oliveira L.M."/>
            <person name="da Silva S.M."/>
            <person name="Costa D.A."/>
            <person name="Varela-Raposo A."/>
            <person name="Horacio E.C.A."/>
            <person name="Matos M."/>
            <person name="Flores O."/>
            <person name="Ruiz J.C."/>
            <person name="Rodrigues-Pousada C."/>
        </authorList>
    </citation>
    <scope>NUCLEOTIDE SEQUENCE [LARGE SCALE GENOMIC DNA]</scope>
    <source>
        <strain evidence="3">ATCC 19364 / DSM 1382 / NCIMB 9332 / VKM B-1759</strain>
    </source>
</reference>
<keyword evidence="3" id="KW-1185">Reference proteome</keyword>
<sequence length="383" mass="41635">MTTPAESRTDLAVRNDAVPMPAVYAPASAEAIVAQKRVIQEAMGQVMRKGEHYDSIFEGRDGSKKQRMVLLKAGAEALNLLFRFSPSFQIQERDLGGGHREYQIVTTLASPAGEFIGQGLGTCSTMESKYRWRKGERQCPKCGAAAIIKGREEYGGGWVCFKNKGGCGAKFQDKDPLITGQQVGRVENPDPADVWNTVLKMAKKRSLVDAVITATAASDMFAQDLDEDPEAMGGGHGAYDDPQPPARQGAARQPHSAPAGGNASRGSQRRQDRQPSPRQEARQEARQVEPAANSTADPLATIYDDIDACRTESDILALWKRHGHSIQGHPDTSAICRYFSQARARLQAAEAKRTPEPGDAGDPEYIPPPNTHQEHTHHAEEAA</sequence>
<dbReference type="RefSeq" id="WP_021760675.1">
    <property type="nucleotide sequence ID" value="NC_022444.1"/>
</dbReference>
<dbReference type="AlphaFoldDB" id="T2GBU5"/>
<feature type="compositionally biased region" description="Basic and acidic residues" evidence="1">
    <location>
        <begin position="269"/>
        <end position="287"/>
    </location>
</feature>
<dbReference type="KEGG" id="dgg:DGI_2004"/>
<feature type="region of interest" description="Disordered" evidence="1">
    <location>
        <begin position="226"/>
        <end position="296"/>
    </location>
</feature>
<dbReference type="Proteomes" id="UP000016587">
    <property type="component" value="Chromosome"/>
</dbReference>
<protein>
    <submittedName>
        <fullName evidence="2">Uncharacterized protein</fullName>
    </submittedName>
</protein>
<reference evidence="2 3" key="1">
    <citation type="journal article" date="2013" name="J. Bacteriol.">
        <title>Roles of HynAB and Ech, the only two hydrogenases found in the model sulfate reducer Desulfovibrio gigas.</title>
        <authorList>
            <person name="Morais-Silva F.O."/>
            <person name="Santos C.I."/>
            <person name="Rodrigues R."/>
            <person name="Pereira I.A."/>
            <person name="Rodrigues-Pousada C."/>
        </authorList>
    </citation>
    <scope>NUCLEOTIDE SEQUENCE [LARGE SCALE GENOMIC DNA]</scope>
    <source>
        <strain evidence="3">ATCC 19364 / DSM 1382 / NCIMB 9332 / VKM B-1759</strain>
    </source>
</reference>